<protein>
    <submittedName>
        <fullName evidence="3">Mechanosensitive ion channel</fullName>
    </submittedName>
</protein>
<dbReference type="EMBL" id="JBHLSV010000033">
    <property type="protein sequence ID" value="MFC0675912.1"/>
    <property type="molecule type" value="Genomic_DNA"/>
</dbReference>
<keyword evidence="2" id="KW-1133">Transmembrane helix</keyword>
<feature type="transmembrane region" description="Helical" evidence="2">
    <location>
        <begin position="193"/>
        <end position="214"/>
    </location>
</feature>
<comment type="caution">
    <text evidence="3">The sequence shown here is derived from an EMBL/GenBank/DDBJ whole genome shotgun (WGS) entry which is preliminary data.</text>
</comment>
<dbReference type="Proteomes" id="UP001589793">
    <property type="component" value="Unassembled WGS sequence"/>
</dbReference>
<proteinExistence type="predicted"/>
<feature type="transmembrane region" description="Helical" evidence="2">
    <location>
        <begin position="12"/>
        <end position="37"/>
    </location>
</feature>
<evidence type="ECO:0000313" key="3">
    <source>
        <dbReference type="EMBL" id="MFC0675912.1"/>
    </source>
</evidence>
<evidence type="ECO:0000313" key="4">
    <source>
        <dbReference type="Proteomes" id="UP001589793"/>
    </source>
</evidence>
<feature type="transmembrane region" description="Helical" evidence="2">
    <location>
        <begin position="290"/>
        <end position="310"/>
    </location>
</feature>
<keyword evidence="2" id="KW-0472">Membrane</keyword>
<reference evidence="3 4" key="1">
    <citation type="submission" date="2024-09" db="EMBL/GenBank/DDBJ databases">
        <authorList>
            <person name="Sun Q."/>
            <person name="Mori K."/>
        </authorList>
    </citation>
    <scope>NUCLEOTIDE SEQUENCE [LARGE SCALE GENOMIC DNA]</scope>
    <source>
        <strain evidence="3 4">CICC 10874</strain>
    </source>
</reference>
<evidence type="ECO:0000256" key="1">
    <source>
        <dbReference type="SAM" id="MobiDB-lite"/>
    </source>
</evidence>
<feature type="transmembrane region" description="Helical" evidence="2">
    <location>
        <begin position="351"/>
        <end position="368"/>
    </location>
</feature>
<dbReference type="NCBIfam" id="NF033912">
    <property type="entry name" value="msc"/>
    <property type="match status" value="1"/>
</dbReference>
<feature type="transmembrane region" description="Helical" evidence="2">
    <location>
        <begin position="322"/>
        <end position="344"/>
    </location>
</feature>
<evidence type="ECO:0000256" key="2">
    <source>
        <dbReference type="SAM" id="Phobius"/>
    </source>
</evidence>
<feature type="transmembrane region" description="Helical" evidence="2">
    <location>
        <begin position="226"/>
        <end position="250"/>
    </location>
</feature>
<feature type="transmembrane region" description="Helical" evidence="2">
    <location>
        <begin position="93"/>
        <end position="118"/>
    </location>
</feature>
<keyword evidence="4" id="KW-1185">Reference proteome</keyword>
<feature type="transmembrane region" description="Helical" evidence="2">
    <location>
        <begin position="57"/>
        <end position="81"/>
    </location>
</feature>
<dbReference type="Pfam" id="PF05552">
    <property type="entry name" value="MS_channel_1st_1"/>
    <property type="match status" value="2"/>
</dbReference>
<dbReference type="InterPro" id="IPR008910">
    <property type="entry name" value="MSC_TM_helix"/>
</dbReference>
<gene>
    <name evidence="3" type="ORF">ACFFF6_18330</name>
</gene>
<keyword evidence="2" id="KW-0812">Transmembrane</keyword>
<sequence>MDTLTSFDWVGLGFRLLAAVVILIITAVLASVVRTAVAKLAGKVKALHRPGVDGASLGRSIGSIASLLVWLLGLIVVLGIFQLDGVLSPVTAMLGTVLTYLPSVIGAGVVFVIGLMIAKIVRSLIVTGLGAVDLRALLGRASAGAQKVTGSEGTPFAPNPDAPWEQTIPQSGPGQTAPAQAAPAQDGPKLPEILGNVAFGLIMIVVAIASLQILGIESISRPAELMLTTLLAAIPNIVAALILLGIGVLIARFVTDLLKQVLQGAGLDVNLRKLDLLPAEKSALPTITRIVEIAIVLFFAVMAAQVLGFPQITALLSRILELGGSIVFGAAIIAAGFFIATILAKLLSGQAAVIVKWVTIVLFVAIGLKSMGVADSIIEMAFGALVIGAAAAAVLAFGLGGRDAAARILSRVERSVPADGSQPGHRSSGPEAPVRPGDPSDI</sequence>
<feature type="transmembrane region" description="Helical" evidence="2">
    <location>
        <begin position="380"/>
        <end position="401"/>
    </location>
</feature>
<feature type="compositionally biased region" description="Low complexity" evidence="1">
    <location>
        <begin position="169"/>
        <end position="186"/>
    </location>
</feature>
<dbReference type="RefSeq" id="WP_376982955.1">
    <property type="nucleotide sequence ID" value="NZ_JBHLSV010000033.1"/>
</dbReference>
<organism evidence="3 4">
    <name type="scientific">Brachybacterium hainanense</name>
    <dbReference type="NCBI Taxonomy" id="1541174"/>
    <lineage>
        <taxon>Bacteria</taxon>
        <taxon>Bacillati</taxon>
        <taxon>Actinomycetota</taxon>
        <taxon>Actinomycetes</taxon>
        <taxon>Micrococcales</taxon>
        <taxon>Dermabacteraceae</taxon>
        <taxon>Brachybacterium</taxon>
    </lineage>
</organism>
<feature type="region of interest" description="Disordered" evidence="1">
    <location>
        <begin position="147"/>
        <end position="186"/>
    </location>
</feature>
<feature type="region of interest" description="Disordered" evidence="1">
    <location>
        <begin position="414"/>
        <end position="442"/>
    </location>
</feature>
<name>A0ABV6RHP7_9MICO</name>
<accession>A0ABV6RHP7</accession>